<dbReference type="Proteomes" id="UP000482960">
    <property type="component" value="Unassembled WGS sequence"/>
</dbReference>
<comment type="caution">
    <text evidence="3">The sequence shown here is derived from an EMBL/GenBank/DDBJ whole genome shotgun (WGS) entry which is preliminary data.</text>
</comment>
<dbReference type="AlphaFoldDB" id="A0A6V8LNG7"/>
<name>A0A6V8LNG7_9ACTN</name>
<accession>A0A6V8LNG7</accession>
<evidence type="ECO:0000313" key="3">
    <source>
        <dbReference type="EMBL" id="GFJ96408.1"/>
    </source>
</evidence>
<keyword evidence="2" id="KW-1133">Transmembrane helix</keyword>
<organism evidence="3 4">
    <name type="scientific">Phytohabitans rumicis</name>
    <dbReference type="NCBI Taxonomy" id="1076125"/>
    <lineage>
        <taxon>Bacteria</taxon>
        <taxon>Bacillati</taxon>
        <taxon>Actinomycetota</taxon>
        <taxon>Actinomycetes</taxon>
        <taxon>Micromonosporales</taxon>
        <taxon>Micromonosporaceae</taxon>
    </lineage>
</organism>
<sequence length="349" mass="37677">MKKRVVGAALFGTGLFLLVVAVALAFVVTPLASKMPFDLEPPVTNLDAPNATFVQARMEGGEPTIGVQQATLRASTGIQPDVGAAAELPDSLVNKTVVWNVFQNIKRTDNGEVINATESRIALDRKSGAAANWSGQCYTDQEDEPCRGGNINYRGQLYAFPFGTEKKTYQYYDSTLHTALPINYEGTETVNGLEAYRFRQVVPEQQATMDEELKGVLLGVFAPGSTSGTVQYNAARTLWVEPVTGSIIDYQEEQHRVLVSNTGVRTTLLDAVFRYTPQTRQTVVDKAGDGRSTLLLLGRWIPIGLTVLALLLLAFGYLLTRGAVRAGAPVAAVPTQPATGPDRTAVPQT</sequence>
<protein>
    <recommendedName>
        <fullName evidence="5">DUF3068 domain-containing protein</fullName>
    </recommendedName>
</protein>
<keyword evidence="2" id="KW-0472">Membrane</keyword>
<keyword evidence="4" id="KW-1185">Reference proteome</keyword>
<feature type="transmembrane region" description="Helical" evidence="2">
    <location>
        <begin position="300"/>
        <end position="319"/>
    </location>
</feature>
<evidence type="ECO:0000256" key="1">
    <source>
        <dbReference type="SAM" id="MobiDB-lite"/>
    </source>
</evidence>
<dbReference type="Pfam" id="PF11271">
    <property type="entry name" value="PorA"/>
    <property type="match status" value="1"/>
</dbReference>
<keyword evidence="2" id="KW-0812">Transmembrane</keyword>
<gene>
    <name evidence="3" type="ORF">Prum_100500</name>
</gene>
<feature type="region of interest" description="Disordered" evidence="1">
    <location>
        <begin position="330"/>
        <end position="349"/>
    </location>
</feature>
<evidence type="ECO:0000256" key="2">
    <source>
        <dbReference type="SAM" id="Phobius"/>
    </source>
</evidence>
<evidence type="ECO:0000313" key="4">
    <source>
        <dbReference type="Proteomes" id="UP000482960"/>
    </source>
</evidence>
<proteinExistence type="predicted"/>
<reference evidence="3 4" key="1">
    <citation type="submission" date="2020-03" db="EMBL/GenBank/DDBJ databases">
        <title>Whole genome shotgun sequence of Phytohabitans rumicis NBRC 108638.</title>
        <authorList>
            <person name="Komaki H."/>
            <person name="Tamura T."/>
        </authorList>
    </citation>
    <scope>NUCLEOTIDE SEQUENCE [LARGE SCALE GENOMIC DNA]</scope>
    <source>
        <strain evidence="3 4">NBRC 108638</strain>
    </source>
</reference>
<reference evidence="3 4" key="2">
    <citation type="submission" date="2020-03" db="EMBL/GenBank/DDBJ databases">
        <authorList>
            <person name="Ichikawa N."/>
            <person name="Kimura A."/>
            <person name="Kitahashi Y."/>
            <person name="Uohara A."/>
        </authorList>
    </citation>
    <scope>NUCLEOTIDE SEQUENCE [LARGE SCALE GENOMIC DNA]</scope>
    <source>
        <strain evidence="3 4">NBRC 108638</strain>
    </source>
</reference>
<dbReference type="RefSeq" id="WP_173086071.1">
    <property type="nucleotide sequence ID" value="NZ_BAABJB010000037.1"/>
</dbReference>
<evidence type="ECO:0008006" key="5">
    <source>
        <dbReference type="Google" id="ProtNLM"/>
    </source>
</evidence>
<dbReference type="EMBL" id="BLPG01000002">
    <property type="protein sequence ID" value="GFJ96408.1"/>
    <property type="molecule type" value="Genomic_DNA"/>
</dbReference>
<dbReference type="InterPro" id="IPR021424">
    <property type="entry name" value="PorA"/>
</dbReference>
<feature type="compositionally biased region" description="Low complexity" evidence="1">
    <location>
        <begin position="330"/>
        <end position="341"/>
    </location>
</feature>